<organism evidence="1">
    <name type="scientific">Siphoviridae sp. ctTC45</name>
    <dbReference type="NCBI Taxonomy" id="2827573"/>
    <lineage>
        <taxon>Viruses</taxon>
        <taxon>Duplodnaviria</taxon>
        <taxon>Heunggongvirae</taxon>
        <taxon>Uroviricota</taxon>
        <taxon>Caudoviricetes</taxon>
    </lineage>
</organism>
<reference evidence="1" key="1">
    <citation type="journal article" date="2021" name="Proc. Natl. Acad. Sci. U.S.A.">
        <title>A Catalog of Tens of Thousands of Viruses from Human Metagenomes Reveals Hidden Associations with Chronic Diseases.</title>
        <authorList>
            <person name="Tisza M.J."/>
            <person name="Buck C.B."/>
        </authorList>
    </citation>
    <scope>NUCLEOTIDE SEQUENCE</scope>
    <source>
        <strain evidence="1">CtTC45</strain>
    </source>
</reference>
<name>A0A8S5LQF9_9CAUD</name>
<dbReference type="EMBL" id="BK015895">
    <property type="protein sequence ID" value="DAD72249.1"/>
    <property type="molecule type" value="Genomic_DNA"/>
</dbReference>
<evidence type="ECO:0000313" key="1">
    <source>
        <dbReference type="EMBL" id="DAD72249.1"/>
    </source>
</evidence>
<sequence length="200" mass="22703">MKKTTDRKRVNFTNFTDQNRTLLHDFKTAIIAIAEENARYSTATKPVKTQREKTLALRESAIQDGMSYNDAIIKHSISKEESILAKLKAEHEQNIKDYNKTLKACYAFIPEGMYKAYQVKAQTFDDTEFNKEFSKFLEGLGIEVGTAIVPKWTRKLTSAIGVSMATQKTLLTGAESLTKAMSKTCFNKLFMATFIDLFIK</sequence>
<accession>A0A8S5LQF9</accession>
<protein>
    <submittedName>
        <fullName evidence="1">Uncharacterized protein</fullName>
    </submittedName>
</protein>
<proteinExistence type="predicted"/>